<feature type="coiled-coil region" evidence="2">
    <location>
        <begin position="194"/>
        <end position="228"/>
    </location>
</feature>
<feature type="compositionally biased region" description="Polar residues" evidence="3">
    <location>
        <begin position="379"/>
        <end position="393"/>
    </location>
</feature>
<evidence type="ECO:0000313" key="6">
    <source>
        <dbReference type="Proteomes" id="UP001432322"/>
    </source>
</evidence>
<keyword evidence="6" id="KW-1185">Reference proteome</keyword>
<protein>
    <recommendedName>
        <fullName evidence="4">Rootletin-like coiled-coil domain-containing protein</fullName>
    </recommendedName>
</protein>
<feature type="domain" description="Rootletin-like coiled-coil" evidence="4">
    <location>
        <begin position="180"/>
        <end position="303"/>
    </location>
</feature>
<feature type="coiled-coil region" evidence="2">
    <location>
        <begin position="537"/>
        <end position="736"/>
    </location>
</feature>
<feature type="coiled-coil region" evidence="2">
    <location>
        <begin position="864"/>
        <end position="1015"/>
    </location>
</feature>
<comment type="caution">
    <text evidence="5">The sequence shown here is derived from an EMBL/GenBank/DDBJ whole genome shotgun (WGS) entry which is preliminary data.</text>
</comment>
<feature type="coiled-coil region" evidence="2">
    <location>
        <begin position="1188"/>
        <end position="1236"/>
    </location>
</feature>
<feature type="region of interest" description="Disordered" evidence="3">
    <location>
        <begin position="436"/>
        <end position="497"/>
    </location>
</feature>
<feature type="region of interest" description="Disordered" evidence="3">
    <location>
        <begin position="1101"/>
        <end position="1130"/>
    </location>
</feature>
<proteinExistence type="predicted"/>
<dbReference type="PANTHER" id="PTHR32083">
    <property type="entry name" value="CILIA AND FLAGELLA-ASSOCIATED PROTEIN 58-RELATED"/>
    <property type="match status" value="1"/>
</dbReference>
<dbReference type="Pfam" id="PF15035">
    <property type="entry name" value="Rootletin"/>
    <property type="match status" value="1"/>
</dbReference>
<keyword evidence="1 2" id="KW-0175">Coiled coil</keyword>
<evidence type="ECO:0000256" key="3">
    <source>
        <dbReference type="SAM" id="MobiDB-lite"/>
    </source>
</evidence>
<name>A0AAV5V4Z1_9BILA</name>
<sequence length="1287" mass="149231">MEWKTTTEIDRRDSRGDLAECRNRLDASVEENRRNRHVIEVINEQIARFRRRNAEQDAMRGAVSSTQLDIPSTTNWQFSSSTNNIHDVGYGSNYGSFQSGGGGGGGGGGAGGTALLSSSGGVGGALSVSLVGLDGAGIGPHTPSTMMANTLVIPIRTEVERPKHHRSSPTLIMQDEDLYAQIDQHAIDRLLYRLNQETYKNDTLEEVIEMLRTEAQAAQSANQMLRADVSDMNRALETVQSMRRNDQISFEEETARFRRRNEQQNRQLIELFHAFKAHRRQVDDLRQSTREELNRQLAEFKRAASLMSTAVGQKQVSNREDETIQEMIVKYEKLMERNLETEKEKSRQILKLESNLKKNSDERDTLLESLGRISKMPELSSTAGHRTRSVSPTGGSSSLLSGSAHLDIQRKIRSALSTKNSEVRDLTSKVERAEKEVDRLRKSLEKTENEAKTSNEEKRAVEQREKKKLHDLAELDRSSRRAQERISSLEEEKKGMQEEIERLQRNLTQTLKSHKEFIEDLSSRHRDEITERMAKSETEAAERIAEMKSKVDRIREDSDREKSEGDRVRQNLRDTVAQLAVMTKRSDEYSNNASSLDQDKRRLRAEIERLNERIEESEKTIVDLRITIDERTESETKLLQRVTELNSVEVFVREDSERLQEELRELKRKMDEMMRNEERFNIIQQDQRSKQALSDESIVASEKTIKSLRLTVLGLEQKLEEKTAEHGQAVSDLEKNIGRFDMATKDLLELKETLMEYATERDSLAEGLSALKLEQSSTETKLAMAERRIHERMEMESELRQQLDESLVVVKKMEEELGEKTRELEMARDQLTALDGNFKRQDITHAEELKKLEQRTRDEMGLIVEEMEMKLRILRGEKQTLEETLNSSEKKLNEIVKMHDHLMENYSMAQNSIQEWREKAETIEVERRKERNELEEANAIDREDWENERDKLARQRNNSLGELRDELTRMDSDLKETTSTLERVIRERDEAVDEIETMKRRIEEVKREGERQRDASLHADSAHTNERHTLIARLEEANLQNSKIHSILDQTQRKQRTFEEELVNTQRMLTEKSKLLVEVETSLDGLMERLREAEVRENSLKDALASTEGEREEWRREGEESRKREKEAVGRANEISERFLSIERELNSTRSNLDQERTEKSGGKERVADLTNRASQLESSLMSKTTQVETFKKQIAHLDEEKRRLKEKMEGDAIKSDELVRANETLRRTLTQMKDELNLSHKSMEDRSSSSRHAMDELLIRFRDTDSKLVESSNECDRLRNTVHGLR</sequence>
<evidence type="ECO:0000259" key="4">
    <source>
        <dbReference type="Pfam" id="PF15035"/>
    </source>
</evidence>
<evidence type="ECO:0000256" key="2">
    <source>
        <dbReference type="SAM" id="Coils"/>
    </source>
</evidence>
<feature type="coiled-coil region" evidence="2">
    <location>
        <begin position="796"/>
        <end position="830"/>
    </location>
</feature>
<feature type="non-terminal residue" evidence="5">
    <location>
        <position position="1287"/>
    </location>
</feature>
<dbReference type="InterPro" id="IPR055167">
    <property type="entry name" value="Rootletin-like_CC"/>
</dbReference>
<reference evidence="5" key="1">
    <citation type="submission" date="2023-10" db="EMBL/GenBank/DDBJ databases">
        <title>Genome assembly of Pristionchus species.</title>
        <authorList>
            <person name="Yoshida K."/>
            <person name="Sommer R.J."/>
        </authorList>
    </citation>
    <scope>NUCLEOTIDE SEQUENCE</scope>
    <source>
        <strain evidence="5">RS5133</strain>
    </source>
</reference>
<organism evidence="5 6">
    <name type="scientific">Pristionchus fissidentatus</name>
    <dbReference type="NCBI Taxonomy" id="1538716"/>
    <lineage>
        <taxon>Eukaryota</taxon>
        <taxon>Metazoa</taxon>
        <taxon>Ecdysozoa</taxon>
        <taxon>Nematoda</taxon>
        <taxon>Chromadorea</taxon>
        <taxon>Rhabditida</taxon>
        <taxon>Rhabditina</taxon>
        <taxon>Diplogasteromorpha</taxon>
        <taxon>Diplogasteroidea</taxon>
        <taxon>Neodiplogasteridae</taxon>
        <taxon>Pristionchus</taxon>
    </lineage>
</organism>
<gene>
    <name evidence="5" type="ORF">PFISCL1PPCAC_5944</name>
</gene>
<dbReference type="Proteomes" id="UP001432322">
    <property type="component" value="Unassembled WGS sequence"/>
</dbReference>
<dbReference type="EMBL" id="BTSY01000002">
    <property type="protein sequence ID" value="GMT14647.1"/>
    <property type="molecule type" value="Genomic_DNA"/>
</dbReference>
<feature type="compositionally biased region" description="Basic and acidic residues" evidence="3">
    <location>
        <begin position="1108"/>
        <end position="1130"/>
    </location>
</feature>
<accession>A0AAV5V4Z1</accession>
<evidence type="ECO:0000256" key="1">
    <source>
        <dbReference type="ARBA" id="ARBA00023054"/>
    </source>
</evidence>
<feature type="region of interest" description="Disordered" evidence="3">
    <location>
        <begin position="377"/>
        <end position="402"/>
    </location>
</feature>
<evidence type="ECO:0000313" key="5">
    <source>
        <dbReference type="EMBL" id="GMT14647.1"/>
    </source>
</evidence>